<feature type="region of interest" description="Disordered" evidence="1">
    <location>
        <begin position="136"/>
        <end position="172"/>
    </location>
</feature>
<comment type="caution">
    <text evidence="2">The sequence shown here is derived from an EMBL/GenBank/DDBJ whole genome shotgun (WGS) entry which is preliminary data.</text>
</comment>
<reference evidence="2 3" key="1">
    <citation type="submission" date="2019-12" db="EMBL/GenBank/DDBJ databases">
        <title>Rhizobium genotypes associated with high levels of biological nitrogen fixation by grain legumes in a temperate-maritime cropping system.</title>
        <authorList>
            <person name="Maluk M."/>
            <person name="Francesc Ferrando Molina F."/>
            <person name="Lopez Del Egido L."/>
            <person name="Lafos M."/>
            <person name="Langarica-Fuentes A."/>
            <person name="Gebre Yohannes G."/>
            <person name="Young M.W."/>
            <person name="Martin P."/>
            <person name="Gantlett R."/>
            <person name="Kenicer G."/>
            <person name="Hawes C."/>
            <person name="Begg G.S."/>
            <person name="Quilliam R.S."/>
            <person name="Squire G.R."/>
            <person name="Poole P.S."/>
            <person name="Young P.W."/>
            <person name="Iannetta P.M."/>
            <person name="James E.K."/>
        </authorList>
    </citation>
    <scope>NUCLEOTIDE SEQUENCE [LARGE SCALE GENOMIC DNA]</scope>
    <source>
        <strain evidence="2 3">JHI985</strain>
    </source>
</reference>
<organism evidence="2 3">
    <name type="scientific">Rhizobium ruizarguesonis</name>
    <dbReference type="NCBI Taxonomy" id="2081791"/>
    <lineage>
        <taxon>Bacteria</taxon>
        <taxon>Pseudomonadati</taxon>
        <taxon>Pseudomonadota</taxon>
        <taxon>Alphaproteobacteria</taxon>
        <taxon>Hyphomicrobiales</taxon>
        <taxon>Rhizobiaceae</taxon>
        <taxon>Rhizobium/Agrobacterium group</taxon>
        <taxon>Rhizobium</taxon>
    </lineage>
</organism>
<feature type="compositionally biased region" description="Low complexity" evidence="1">
    <location>
        <begin position="147"/>
        <end position="162"/>
    </location>
</feature>
<dbReference type="Proteomes" id="UP000661163">
    <property type="component" value="Unassembled WGS sequence"/>
</dbReference>
<evidence type="ECO:0000256" key="1">
    <source>
        <dbReference type="SAM" id="MobiDB-lite"/>
    </source>
</evidence>
<protein>
    <submittedName>
        <fullName evidence="2">Uncharacterized protein</fullName>
    </submittedName>
</protein>
<name>A0AAE4YWT7_9HYPH</name>
<dbReference type="AlphaFoldDB" id="A0AAE4YWT7"/>
<gene>
    <name evidence="2" type="ORF">GR217_34190</name>
</gene>
<sequence>MKHELPPFRMTVEGGRLAPADAFTAERLDSYRNGSAILMQPVTDPMSKRRKQYFAILSLVIRDCPSPWRRVTDASNALKEALGVVEHGHTVAGVPTRYLRSLNDLSEPEFEVFFDDAMMMLHRVTGVDPLTLRKEAADTGDDPEQEPPASAPHSPAGADSGGQRPQAAAVDPSKVEAVDKYLQYAGDETLTADRRLDGLLSVNLAWLDRLPDEPAFLSACRDTAEKLIKGEVTKKAAKSYLLALAAKEGKGNTDGE</sequence>
<dbReference type="EMBL" id="WUFC01000046">
    <property type="protein sequence ID" value="NEI52670.1"/>
    <property type="molecule type" value="Genomic_DNA"/>
</dbReference>
<dbReference type="RefSeq" id="WP_164566517.1">
    <property type="nucleotide sequence ID" value="NZ_WUFC01000046.1"/>
</dbReference>
<evidence type="ECO:0000313" key="3">
    <source>
        <dbReference type="Proteomes" id="UP000661163"/>
    </source>
</evidence>
<accession>A0AAE4YWT7</accession>
<evidence type="ECO:0000313" key="2">
    <source>
        <dbReference type="EMBL" id="NEI52670.1"/>
    </source>
</evidence>
<proteinExistence type="predicted"/>